<keyword evidence="2" id="KW-1185">Reference proteome</keyword>
<comment type="caution">
    <text evidence="1">The sequence shown here is derived from an EMBL/GenBank/DDBJ whole genome shotgun (WGS) entry which is preliminary data.</text>
</comment>
<proteinExistence type="predicted"/>
<sequence>MSISFRERALGGSKRHQPLQNTMPVYPIEDLPSPFGDPGPNLSQSDLRETAYEILVAACRSSGSKPLTFISQSEKGDRNSALTPSPSLHRSLTSTAASKVKKALGLKTPSSKRKGGGDSANQVKTKRGVTTGELMRVQMLVSEQTDTRIRRALLRVAAGQLGRRVESMVLPLELIQQFRCLDFPSQQEYEAWLRRNLNILESGLLLHPYIPLDKADTSARRLRHIIHGALEKPMDFVKNGESMQNLRSVVMSLACRSSDGSVPDACHWADGFPLNLRMYQTLLEACFDINEETSVIEEIDEVLELIKKTWPVLGMNEMLHNLCFSWVLFHRYVATGQVENDLLFASSNLLAEVEKDAKATKDTLYSKMCSSTLSLLLSWAEKRLLAYHDTFHNGNIEAMQSIVSLAVLSAKILAEDISHEYSRNRKETDVACSRVDNYIRSSLRAAFARKLEKLDPSKRLSRKQNKSFPSLSVLARDISDMAFNEKAIYSPILQRWHPLAAGVAVATLHACYGNELKKYVKGIGELTPDAIEVLMAADKLEKDLVQIAVEDSVDSEDGGKSIIREMPPYEAEGVIANLVKSWIKIRVDRLEEWIDRNLQQEVWNPQANKECFAPSAVEVLRMIDDTLEAFFLLPIPTHAVLLLDLMSGLDKSLQHYILKTKSGCGNRNTFMPTLPALTRCSAGSKFHGVFKKKEKSQTIQRRKYQVGTTNGDNSFGIPQLCVRINTMQRIRMELGVLEKRTLAQLGSDKDIANGVGLKFELSPAACEEGIQQLRETIGYKVIFYDLRHVLWDGLYIGEVSSSRTEPFLQELEQYLEVISSTVHDRVRTRVITDVMKASFDGFLLVLLAGGPSRSFTLQDAVVIEEDFKCLTDLFWSNGDGLPAELIEKFSAKVRDILPLFKMDSERLIEQFSQLTLEMYGSSAKSRLPLPPTSGQWSSREPNTLLRVLCHRNDEVAAKFLKKTYNLPKKL</sequence>
<dbReference type="EMBL" id="CM039428">
    <property type="protein sequence ID" value="KAI4350812.1"/>
    <property type="molecule type" value="Genomic_DNA"/>
</dbReference>
<organism evidence="1 2">
    <name type="scientific">Bauhinia variegata</name>
    <name type="common">Purple orchid tree</name>
    <name type="synonym">Phanera variegata</name>
    <dbReference type="NCBI Taxonomy" id="167791"/>
    <lineage>
        <taxon>Eukaryota</taxon>
        <taxon>Viridiplantae</taxon>
        <taxon>Streptophyta</taxon>
        <taxon>Embryophyta</taxon>
        <taxon>Tracheophyta</taxon>
        <taxon>Spermatophyta</taxon>
        <taxon>Magnoliopsida</taxon>
        <taxon>eudicotyledons</taxon>
        <taxon>Gunneridae</taxon>
        <taxon>Pentapetalae</taxon>
        <taxon>rosids</taxon>
        <taxon>fabids</taxon>
        <taxon>Fabales</taxon>
        <taxon>Fabaceae</taxon>
        <taxon>Cercidoideae</taxon>
        <taxon>Cercideae</taxon>
        <taxon>Bauhiniinae</taxon>
        <taxon>Bauhinia</taxon>
    </lineage>
</organism>
<evidence type="ECO:0000313" key="2">
    <source>
        <dbReference type="Proteomes" id="UP000828941"/>
    </source>
</evidence>
<name>A0ACB9PQJ8_BAUVA</name>
<gene>
    <name evidence="1" type="ORF">L6164_005226</name>
</gene>
<reference evidence="1 2" key="1">
    <citation type="journal article" date="2022" name="DNA Res.">
        <title>Chromosomal-level genome assembly of the orchid tree Bauhinia variegata (Leguminosae; Cercidoideae) supports the allotetraploid origin hypothesis of Bauhinia.</title>
        <authorList>
            <person name="Zhong Y."/>
            <person name="Chen Y."/>
            <person name="Zheng D."/>
            <person name="Pang J."/>
            <person name="Liu Y."/>
            <person name="Luo S."/>
            <person name="Meng S."/>
            <person name="Qian L."/>
            <person name="Wei D."/>
            <person name="Dai S."/>
            <person name="Zhou R."/>
        </authorList>
    </citation>
    <scope>NUCLEOTIDE SEQUENCE [LARGE SCALE GENOMIC DNA]</scope>
    <source>
        <strain evidence="1">BV-YZ2020</strain>
    </source>
</reference>
<protein>
    <submittedName>
        <fullName evidence="1">Uncharacterized protein</fullName>
    </submittedName>
</protein>
<evidence type="ECO:0000313" key="1">
    <source>
        <dbReference type="EMBL" id="KAI4350812.1"/>
    </source>
</evidence>
<accession>A0ACB9PQJ8</accession>
<dbReference type="Proteomes" id="UP000828941">
    <property type="component" value="Chromosome 3"/>
</dbReference>